<keyword evidence="1" id="KW-0106">Calcium</keyword>
<dbReference type="Gene3D" id="1.10.238.10">
    <property type="entry name" value="EF-hand"/>
    <property type="match status" value="1"/>
</dbReference>
<protein>
    <recommendedName>
        <fullName evidence="8">Calmodulin</fullName>
    </recommendedName>
</protein>
<dbReference type="InterPro" id="IPR051413">
    <property type="entry name" value="K/Na_HCN_channel"/>
</dbReference>
<accession>A0ABD3RFZ8</accession>
<keyword evidence="3" id="KW-1133">Transmembrane helix</keyword>
<reference evidence="6 7" key="1">
    <citation type="submission" date="2024-10" db="EMBL/GenBank/DDBJ databases">
        <title>Updated reference genomes for cyclostephanoid diatoms.</title>
        <authorList>
            <person name="Roberts W.R."/>
            <person name="Alverson A.J."/>
        </authorList>
    </citation>
    <scope>NUCLEOTIDE SEQUENCE [LARGE SCALE GENOMIC DNA]</scope>
    <source>
        <strain evidence="6 7">AJA228-03</strain>
    </source>
</reference>
<dbReference type="CDD" id="cd00051">
    <property type="entry name" value="EFh"/>
    <property type="match status" value="1"/>
</dbReference>
<sequence length="929" mass="104243">MPECVVGLPLSIFHSSEMSNTIDDGLKASLATLELVKYSYASRVGEKALSNDEVESAHRYLLQIVQAAESIKQKLPSSIIKVEIDDIALGSTNVINATEDSGSIAEPSSSSVHADEKKSVDGDDKEEHQEPKNILFVSSEIRDKCGNDTGHSNVNRGRINDDSGENDSKSGIPQRRLSTPFLMPMDATGANATGIEVGMSPNIDRRKSILRNGQGTVHPENGDIEAGVNRVKFSITSPIDENAARKMTAREAFRIIDVNGDGFLQREEVARAIKMMIEHGEMDSGGLSPHELADKILKEADVDGDGQIDMQEFITQIEKDSSSSPGSSVMGKVNLLTFNDRMSSIAKNVLMAHQQKLENSVIGHDMWMIHPLSNISVSWDTFVSMLILVTVVTMPLCLGWEEINETMLVFNVMVDSAFLLDVCKNFCTGFIDENETIIMSVKLVRKNYLHGFFITDFFSSIPVDVILKSGWRIPLVFLHIFSSSIVILLTRARATCNCNSQAGMHSIGDPQQTLKMLKLLRMAKLFRLFRFDKIFLYLTRMLMFFEHTLRFRVSDGFIKLTRLFVGTLILVHWIGCFNFFLLRSYDFPSDSWLVYAGLLDKGPFIQWKWSFFKALAQMIMIGFQTPPFTNASCDTLTEWCAIENWTTLGCLYVGAIFYSILISNISSIQQAASQSSRQFDEQLQQIDEYMRINKLPAALREKTKDYFYLKFSNGRVLNEAEILDQLSPVLKRDIKHFIGRDICKKIPLLSNPTHKDFAQAIACVIEPAIVFANEVIMREGTIGDEIFFILSGVVEIYVAAFKFTSYNAVGDGCYFGDVSVLLGVRRTASAKSTTQCTLYRLQKAHLLSLLADYPAIEMKMMSVAQSRRRRLAHYLNPKGVTLAPGDEVDVEDSKTELFGQDADRILQDKEKENELNRLQSGIKQKRRYG</sequence>
<feature type="domain" description="Cyclic nucleotide-binding" evidence="4">
    <location>
        <begin position="748"/>
        <end position="867"/>
    </location>
</feature>
<evidence type="ECO:0000313" key="7">
    <source>
        <dbReference type="Proteomes" id="UP001530377"/>
    </source>
</evidence>
<dbReference type="Pfam" id="PF13499">
    <property type="entry name" value="EF-hand_7"/>
    <property type="match status" value="1"/>
</dbReference>
<feature type="transmembrane region" description="Helical" evidence="3">
    <location>
        <begin position="473"/>
        <end position="490"/>
    </location>
</feature>
<dbReference type="InterPro" id="IPR002048">
    <property type="entry name" value="EF_hand_dom"/>
</dbReference>
<dbReference type="Proteomes" id="UP001530377">
    <property type="component" value="Unassembled WGS sequence"/>
</dbReference>
<keyword evidence="3" id="KW-0472">Membrane</keyword>
<evidence type="ECO:0000313" key="6">
    <source>
        <dbReference type="EMBL" id="KAL3811959.1"/>
    </source>
</evidence>
<dbReference type="SUPFAM" id="SSF81324">
    <property type="entry name" value="Voltage-gated potassium channels"/>
    <property type="match status" value="1"/>
</dbReference>
<evidence type="ECO:0000256" key="1">
    <source>
        <dbReference type="ARBA" id="ARBA00022837"/>
    </source>
</evidence>
<dbReference type="PANTHER" id="PTHR45689">
    <property type="entry name" value="I[[H]] CHANNEL, ISOFORM E"/>
    <property type="match status" value="1"/>
</dbReference>
<feature type="transmembrane region" description="Helical" evidence="3">
    <location>
        <begin position="563"/>
        <end position="582"/>
    </location>
</feature>
<dbReference type="EMBL" id="JALLPB020000224">
    <property type="protein sequence ID" value="KAL3811959.1"/>
    <property type="molecule type" value="Genomic_DNA"/>
</dbReference>
<dbReference type="Gene3D" id="2.60.120.10">
    <property type="entry name" value="Jelly Rolls"/>
    <property type="match status" value="1"/>
</dbReference>
<dbReference type="SMART" id="SM00054">
    <property type="entry name" value="EFh"/>
    <property type="match status" value="2"/>
</dbReference>
<comment type="caution">
    <text evidence="6">The sequence shown here is derived from an EMBL/GenBank/DDBJ whole genome shotgun (WGS) entry which is preliminary data.</text>
</comment>
<dbReference type="SUPFAM" id="SSF47473">
    <property type="entry name" value="EF-hand"/>
    <property type="match status" value="1"/>
</dbReference>
<evidence type="ECO:0000259" key="4">
    <source>
        <dbReference type="PROSITE" id="PS50042"/>
    </source>
</evidence>
<evidence type="ECO:0000256" key="3">
    <source>
        <dbReference type="SAM" id="Phobius"/>
    </source>
</evidence>
<dbReference type="PROSITE" id="PS50222">
    <property type="entry name" value="EF_HAND_2"/>
    <property type="match status" value="2"/>
</dbReference>
<dbReference type="InterPro" id="IPR018490">
    <property type="entry name" value="cNMP-bd_dom_sf"/>
</dbReference>
<dbReference type="Gene3D" id="1.10.287.630">
    <property type="entry name" value="Helix hairpin bin"/>
    <property type="match status" value="1"/>
</dbReference>
<feature type="region of interest" description="Disordered" evidence="2">
    <location>
        <begin position="100"/>
        <end position="176"/>
    </location>
</feature>
<dbReference type="SMART" id="SM00100">
    <property type="entry name" value="cNMP"/>
    <property type="match status" value="1"/>
</dbReference>
<gene>
    <name evidence="6" type="ORF">ACHAXA_011286</name>
</gene>
<dbReference type="Pfam" id="PF00027">
    <property type="entry name" value="cNMP_binding"/>
    <property type="match status" value="1"/>
</dbReference>
<organism evidence="6 7">
    <name type="scientific">Cyclostephanos tholiformis</name>
    <dbReference type="NCBI Taxonomy" id="382380"/>
    <lineage>
        <taxon>Eukaryota</taxon>
        <taxon>Sar</taxon>
        <taxon>Stramenopiles</taxon>
        <taxon>Ochrophyta</taxon>
        <taxon>Bacillariophyta</taxon>
        <taxon>Coscinodiscophyceae</taxon>
        <taxon>Thalassiosirophycidae</taxon>
        <taxon>Stephanodiscales</taxon>
        <taxon>Stephanodiscaceae</taxon>
        <taxon>Cyclostephanos</taxon>
    </lineage>
</organism>
<feature type="transmembrane region" description="Helical" evidence="3">
    <location>
        <begin position="448"/>
        <end position="467"/>
    </location>
</feature>
<evidence type="ECO:0000259" key="5">
    <source>
        <dbReference type="PROSITE" id="PS50222"/>
    </source>
</evidence>
<feature type="compositionally biased region" description="Basic and acidic residues" evidence="2">
    <location>
        <begin position="113"/>
        <end position="131"/>
    </location>
</feature>
<feature type="domain" description="EF-hand" evidence="5">
    <location>
        <begin position="288"/>
        <end position="323"/>
    </location>
</feature>
<name>A0ABD3RFZ8_9STRA</name>
<dbReference type="CDD" id="cd00038">
    <property type="entry name" value="CAP_ED"/>
    <property type="match status" value="1"/>
</dbReference>
<dbReference type="InterPro" id="IPR018247">
    <property type="entry name" value="EF_Hand_1_Ca_BS"/>
</dbReference>
<dbReference type="SUPFAM" id="SSF51206">
    <property type="entry name" value="cAMP-binding domain-like"/>
    <property type="match status" value="1"/>
</dbReference>
<dbReference type="AlphaFoldDB" id="A0ABD3RFZ8"/>
<dbReference type="InterPro" id="IPR000595">
    <property type="entry name" value="cNMP-bd_dom"/>
</dbReference>
<evidence type="ECO:0000256" key="2">
    <source>
        <dbReference type="SAM" id="MobiDB-lite"/>
    </source>
</evidence>
<dbReference type="PROSITE" id="PS00018">
    <property type="entry name" value="EF_HAND_1"/>
    <property type="match status" value="2"/>
</dbReference>
<keyword evidence="7" id="KW-1185">Reference proteome</keyword>
<evidence type="ECO:0008006" key="8">
    <source>
        <dbReference type="Google" id="ProtNLM"/>
    </source>
</evidence>
<dbReference type="PANTHER" id="PTHR45689:SF5">
    <property type="entry name" value="I[[H]] CHANNEL, ISOFORM E"/>
    <property type="match status" value="1"/>
</dbReference>
<keyword evidence="3" id="KW-0812">Transmembrane</keyword>
<dbReference type="PROSITE" id="PS50042">
    <property type="entry name" value="CNMP_BINDING_3"/>
    <property type="match status" value="1"/>
</dbReference>
<proteinExistence type="predicted"/>
<dbReference type="InterPro" id="IPR014710">
    <property type="entry name" value="RmlC-like_jellyroll"/>
</dbReference>
<feature type="transmembrane region" description="Helical" evidence="3">
    <location>
        <begin position="382"/>
        <end position="400"/>
    </location>
</feature>
<feature type="domain" description="EF-hand" evidence="5">
    <location>
        <begin position="244"/>
        <end position="279"/>
    </location>
</feature>
<dbReference type="InterPro" id="IPR011992">
    <property type="entry name" value="EF-hand-dom_pair"/>
</dbReference>
<feature type="compositionally biased region" description="Polar residues" evidence="2">
    <location>
        <begin position="100"/>
        <end position="112"/>
    </location>
</feature>